<dbReference type="PANTHER" id="PTHR30023">
    <property type="entry name" value="D-ALANYL-D-ALANINE CARBOXYPEPTIDASE"/>
    <property type="match status" value="1"/>
</dbReference>
<dbReference type="GO" id="GO:0004185">
    <property type="term" value="F:serine-type carboxypeptidase activity"/>
    <property type="evidence" value="ECO:0007669"/>
    <property type="project" value="InterPro"/>
</dbReference>
<dbReference type="NCBIfam" id="TIGR00666">
    <property type="entry name" value="PBP4"/>
    <property type="match status" value="1"/>
</dbReference>
<dbReference type="AlphaFoldDB" id="A0A381QKX0"/>
<evidence type="ECO:0008006" key="4">
    <source>
        <dbReference type="Google" id="ProtNLM"/>
    </source>
</evidence>
<dbReference type="InterPro" id="IPR000667">
    <property type="entry name" value="Peptidase_S13"/>
</dbReference>
<evidence type="ECO:0000256" key="1">
    <source>
        <dbReference type="ARBA" id="ARBA00006096"/>
    </source>
</evidence>
<dbReference type="SUPFAM" id="SSF56601">
    <property type="entry name" value="beta-lactamase/transpeptidase-like"/>
    <property type="match status" value="1"/>
</dbReference>
<reference evidence="3" key="1">
    <citation type="submission" date="2018-05" db="EMBL/GenBank/DDBJ databases">
        <authorList>
            <person name="Lanie J.A."/>
            <person name="Ng W.-L."/>
            <person name="Kazmierczak K.M."/>
            <person name="Andrzejewski T.M."/>
            <person name="Davidsen T.M."/>
            <person name="Wayne K.J."/>
            <person name="Tettelin H."/>
            <person name="Glass J.I."/>
            <person name="Rusch D."/>
            <person name="Podicherti R."/>
            <person name="Tsui H.-C.T."/>
            <person name="Winkler M.E."/>
        </authorList>
    </citation>
    <scope>NUCLEOTIDE SEQUENCE</scope>
</reference>
<evidence type="ECO:0000256" key="2">
    <source>
        <dbReference type="ARBA" id="ARBA00022801"/>
    </source>
</evidence>
<dbReference type="GO" id="GO:0000270">
    <property type="term" value="P:peptidoglycan metabolic process"/>
    <property type="evidence" value="ECO:0007669"/>
    <property type="project" value="TreeGrafter"/>
</dbReference>
<dbReference type="Gene3D" id="3.40.710.10">
    <property type="entry name" value="DD-peptidase/beta-lactamase superfamily"/>
    <property type="match status" value="1"/>
</dbReference>
<proteinExistence type="inferred from homology"/>
<keyword evidence="2" id="KW-0378">Hydrolase</keyword>
<protein>
    <recommendedName>
        <fullName evidence="4">D-alanyl-D-alanine carboxypeptidase/D-alanyl-D-alanine-endopeptidase</fullName>
    </recommendedName>
</protein>
<comment type="similarity">
    <text evidence="1">Belongs to the peptidase S13 family.</text>
</comment>
<feature type="non-terminal residue" evidence="3">
    <location>
        <position position="299"/>
    </location>
</feature>
<sequence length="299" mass="33322">MQIFKQSYIYILIWCISCTSQKALFNNPGSPLLVRKINTLIVNSGLEANMSIKIVSLQSAQTLYALNSQKLLMPASNNKLYTCAAALENLGPDYRFKTSIHQQGSNLILRGGGDPDLTIDQLDSLARTVAKKINLVDTLFVDESLLDSLYYGQGWMWDEGAWWYAAPISALSLNDNCIDFYVDPGKLGQPAKVTIFPQTEYVQLVNQSTTVNDTIDFDKFKIDRNWSGRTNLFTISGEILDTAKTDTFYRNIHDAASFTGIIFSELLEEHGTTVKNILPGKGFINLDTLAVHISDSLLL</sequence>
<evidence type="ECO:0000313" key="3">
    <source>
        <dbReference type="EMBL" id="SUZ80006.1"/>
    </source>
</evidence>
<dbReference type="GO" id="GO:0006508">
    <property type="term" value="P:proteolysis"/>
    <property type="evidence" value="ECO:0007669"/>
    <property type="project" value="InterPro"/>
</dbReference>
<name>A0A381QKX0_9ZZZZ</name>
<dbReference type="InterPro" id="IPR012338">
    <property type="entry name" value="Beta-lactam/transpept-like"/>
</dbReference>
<dbReference type="Pfam" id="PF02113">
    <property type="entry name" value="Peptidase_S13"/>
    <property type="match status" value="1"/>
</dbReference>
<dbReference type="PANTHER" id="PTHR30023:SF0">
    <property type="entry name" value="PENICILLIN-SENSITIVE CARBOXYPEPTIDASE A"/>
    <property type="match status" value="1"/>
</dbReference>
<gene>
    <name evidence="3" type="ORF">METZ01_LOCUS32860</name>
</gene>
<dbReference type="EMBL" id="UINC01001410">
    <property type="protein sequence ID" value="SUZ80006.1"/>
    <property type="molecule type" value="Genomic_DNA"/>
</dbReference>
<organism evidence="3">
    <name type="scientific">marine metagenome</name>
    <dbReference type="NCBI Taxonomy" id="408172"/>
    <lineage>
        <taxon>unclassified sequences</taxon>
        <taxon>metagenomes</taxon>
        <taxon>ecological metagenomes</taxon>
    </lineage>
</organism>
<dbReference type="Gene3D" id="3.50.80.20">
    <property type="entry name" value="D-Ala-D-Ala carboxypeptidase C, peptidase S13"/>
    <property type="match status" value="1"/>
</dbReference>
<accession>A0A381QKX0</accession>